<comment type="subcellular location">
    <subcellularLocation>
        <location evidence="1">Cell membrane</location>
        <topology evidence="1">Single-pass type I membrane protein</topology>
    </subcellularLocation>
</comment>
<evidence type="ECO:0000256" key="9">
    <source>
        <dbReference type="ARBA" id="ARBA00023180"/>
    </source>
</evidence>
<evidence type="ECO:0000313" key="15">
    <source>
        <dbReference type="Proteomes" id="UP001152320"/>
    </source>
</evidence>
<dbReference type="PANTHER" id="PTHR25466">
    <property type="entry name" value="T-LYMPHOCYTE ACTIVATION ANTIGEN"/>
    <property type="match status" value="1"/>
</dbReference>
<keyword evidence="7" id="KW-1015">Disulfide bond</keyword>
<keyword evidence="10" id="KW-0393">Immunoglobulin domain</keyword>
<dbReference type="InterPro" id="IPR036179">
    <property type="entry name" value="Ig-like_dom_sf"/>
</dbReference>
<dbReference type="AlphaFoldDB" id="A0A9Q0YJM4"/>
<gene>
    <name evidence="14" type="ORF">HOLleu_36346</name>
</gene>
<feature type="domain" description="Immunoglobulin" evidence="13">
    <location>
        <begin position="244"/>
        <end position="342"/>
    </location>
</feature>
<evidence type="ECO:0000256" key="8">
    <source>
        <dbReference type="ARBA" id="ARBA00023170"/>
    </source>
</evidence>
<dbReference type="GO" id="GO:0007166">
    <property type="term" value="P:cell surface receptor signaling pathway"/>
    <property type="evidence" value="ECO:0007669"/>
    <property type="project" value="TreeGrafter"/>
</dbReference>
<keyword evidence="4 12" id="KW-0732">Signal</keyword>
<dbReference type="EMBL" id="JAIZAY010000019">
    <property type="protein sequence ID" value="KAJ8023803.1"/>
    <property type="molecule type" value="Genomic_DNA"/>
</dbReference>
<evidence type="ECO:0000256" key="3">
    <source>
        <dbReference type="ARBA" id="ARBA00022692"/>
    </source>
</evidence>
<keyword evidence="5 11" id="KW-1133">Transmembrane helix</keyword>
<feature type="transmembrane region" description="Helical" evidence="11">
    <location>
        <begin position="469"/>
        <end position="489"/>
    </location>
</feature>
<feature type="chain" id="PRO_5040283321" description="Immunoglobulin domain-containing protein" evidence="12">
    <location>
        <begin position="19"/>
        <end position="502"/>
    </location>
</feature>
<name>A0A9Q0YJM4_HOLLE</name>
<keyword evidence="8" id="KW-0675">Receptor</keyword>
<evidence type="ECO:0000256" key="1">
    <source>
        <dbReference type="ARBA" id="ARBA00004251"/>
    </source>
</evidence>
<keyword evidence="6 11" id="KW-0472">Membrane</keyword>
<keyword evidence="2" id="KW-1003">Cell membrane</keyword>
<reference evidence="14" key="1">
    <citation type="submission" date="2021-10" db="EMBL/GenBank/DDBJ databases">
        <title>Tropical sea cucumber genome reveals ecological adaptation and Cuvierian tubules defense mechanism.</title>
        <authorList>
            <person name="Chen T."/>
        </authorList>
    </citation>
    <scope>NUCLEOTIDE SEQUENCE</scope>
    <source>
        <strain evidence="14">Nanhai2018</strain>
        <tissue evidence="14">Muscle</tissue>
    </source>
</reference>
<evidence type="ECO:0000313" key="14">
    <source>
        <dbReference type="EMBL" id="KAJ8023803.1"/>
    </source>
</evidence>
<dbReference type="InterPro" id="IPR003599">
    <property type="entry name" value="Ig_sub"/>
</dbReference>
<sequence length="502" mass="56039">MKVTFELFFLNWLFLASGANLDEGCTSVQYMELGKRGTVQCFFETGFYGVVWYNSTDIVQDPTLVMKDSVKSGTGYLSGEYDVHSNGSLIINYVLIKHEGNFTVLKFDSNIGDPAMHVVLVEIFVKPVYPYPLVSDCRNTSDICFQPVNPNAELKCSILKARPALQLMWVERTLFGDRNVSSTANVTSDGVVYSSHVSTRNVFHSSENLALFVCKADGPIEVINQTEKQVLLLKKNIDILSITPQLLHFQQDTEIELKCGEGSNNFPFIIWIRLCDGTYEYLMYSIFFGGHFTRTYRNDLIGKNGSLHLSQAKISQEGIYYCILGNGVTDGIIAYDVSVYVNPLPPYPVIDGCGEGQYCVLEKQTRDNITCSLHGIRPEVSLKWKVLHGDVHSSISFDNDQLLVKQDGDTFNVELSSAIHLKSGLNNRLTVECTTSGPNAILFDLSTKFDLLHLNAHPTEGQNIKIQTYVIVIIVLLAIVFVFVIVVGISRIKGKDMSFSSF</sequence>
<evidence type="ECO:0000256" key="12">
    <source>
        <dbReference type="SAM" id="SignalP"/>
    </source>
</evidence>
<evidence type="ECO:0000256" key="5">
    <source>
        <dbReference type="ARBA" id="ARBA00022989"/>
    </source>
</evidence>
<dbReference type="GO" id="GO:0006955">
    <property type="term" value="P:immune response"/>
    <property type="evidence" value="ECO:0007669"/>
    <property type="project" value="TreeGrafter"/>
</dbReference>
<evidence type="ECO:0000256" key="2">
    <source>
        <dbReference type="ARBA" id="ARBA00022475"/>
    </source>
</evidence>
<dbReference type="Gene3D" id="2.60.40.10">
    <property type="entry name" value="Immunoglobulins"/>
    <property type="match status" value="1"/>
</dbReference>
<evidence type="ECO:0000256" key="7">
    <source>
        <dbReference type="ARBA" id="ARBA00023157"/>
    </source>
</evidence>
<dbReference type="SUPFAM" id="SSF48726">
    <property type="entry name" value="Immunoglobulin"/>
    <property type="match status" value="1"/>
</dbReference>
<dbReference type="OrthoDB" id="10056271at2759"/>
<protein>
    <recommendedName>
        <fullName evidence="13">Immunoglobulin domain-containing protein</fullName>
    </recommendedName>
</protein>
<organism evidence="14 15">
    <name type="scientific">Holothuria leucospilota</name>
    <name type="common">Black long sea cucumber</name>
    <name type="synonym">Mertensiothuria leucospilota</name>
    <dbReference type="NCBI Taxonomy" id="206669"/>
    <lineage>
        <taxon>Eukaryota</taxon>
        <taxon>Metazoa</taxon>
        <taxon>Echinodermata</taxon>
        <taxon>Eleutherozoa</taxon>
        <taxon>Echinozoa</taxon>
        <taxon>Holothuroidea</taxon>
        <taxon>Aspidochirotacea</taxon>
        <taxon>Aspidochirotida</taxon>
        <taxon>Holothuriidae</taxon>
        <taxon>Holothuria</taxon>
    </lineage>
</organism>
<keyword evidence="9" id="KW-0325">Glycoprotein</keyword>
<evidence type="ECO:0000256" key="6">
    <source>
        <dbReference type="ARBA" id="ARBA00023136"/>
    </source>
</evidence>
<evidence type="ECO:0000256" key="4">
    <source>
        <dbReference type="ARBA" id="ARBA00022729"/>
    </source>
</evidence>
<keyword evidence="3 11" id="KW-0812">Transmembrane</keyword>
<evidence type="ECO:0000256" key="10">
    <source>
        <dbReference type="ARBA" id="ARBA00023319"/>
    </source>
</evidence>
<feature type="signal peptide" evidence="12">
    <location>
        <begin position="1"/>
        <end position="18"/>
    </location>
</feature>
<keyword evidence="15" id="KW-1185">Reference proteome</keyword>
<proteinExistence type="predicted"/>
<dbReference type="SMART" id="SM00409">
    <property type="entry name" value="IG"/>
    <property type="match status" value="2"/>
</dbReference>
<dbReference type="GO" id="GO:0009897">
    <property type="term" value="C:external side of plasma membrane"/>
    <property type="evidence" value="ECO:0007669"/>
    <property type="project" value="TreeGrafter"/>
</dbReference>
<evidence type="ECO:0000259" key="13">
    <source>
        <dbReference type="SMART" id="SM00409"/>
    </source>
</evidence>
<dbReference type="PANTHER" id="PTHR25466:SF14">
    <property type="entry name" value="BUTYROPHILIN SUBFAMILY 2 MEMBER A2-LIKE-RELATED"/>
    <property type="match status" value="1"/>
</dbReference>
<dbReference type="Proteomes" id="UP001152320">
    <property type="component" value="Chromosome 19"/>
</dbReference>
<comment type="caution">
    <text evidence="14">The sequence shown here is derived from an EMBL/GenBank/DDBJ whole genome shotgun (WGS) entry which is preliminary data.</text>
</comment>
<dbReference type="GO" id="GO:0071222">
    <property type="term" value="P:cellular response to lipopolysaccharide"/>
    <property type="evidence" value="ECO:0007669"/>
    <property type="project" value="TreeGrafter"/>
</dbReference>
<dbReference type="InterPro" id="IPR051713">
    <property type="entry name" value="T-cell_Activation_Regulation"/>
</dbReference>
<evidence type="ECO:0000256" key="11">
    <source>
        <dbReference type="SAM" id="Phobius"/>
    </source>
</evidence>
<dbReference type="InterPro" id="IPR013783">
    <property type="entry name" value="Ig-like_fold"/>
</dbReference>
<feature type="domain" description="Immunoglobulin" evidence="13">
    <location>
        <begin position="26"/>
        <end position="124"/>
    </location>
</feature>
<accession>A0A9Q0YJM4</accession>